<name>A0A2N0UZC0_9FIRM</name>
<dbReference type="Gene3D" id="1.10.260.40">
    <property type="entry name" value="lambda repressor-like DNA-binding domains"/>
    <property type="match status" value="1"/>
</dbReference>
<evidence type="ECO:0000313" key="2">
    <source>
        <dbReference type="Proteomes" id="UP000233425"/>
    </source>
</evidence>
<dbReference type="EMBL" id="NNSR01000026">
    <property type="protein sequence ID" value="PKD32346.1"/>
    <property type="molecule type" value="Genomic_DNA"/>
</dbReference>
<sequence>MIGKTTTQLLKELENFNTFEEYENANRDSMISKNLSEYLTDLLNERNLTKAEVIRKAELSDGYAYQIFSGLKTAPKRDKLICLSIGMGLSVNETNSVLKIAGLSPLYPKIKRDSIIIINMNNNKSVVEINEALYNEGEDTLN</sequence>
<dbReference type="Proteomes" id="UP000233425">
    <property type="component" value="Unassembled WGS sequence"/>
</dbReference>
<evidence type="ECO:0000313" key="1">
    <source>
        <dbReference type="EMBL" id="PKD32346.1"/>
    </source>
</evidence>
<dbReference type="RefSeq" id="WP_101028421.1">
    <property type="nucleotide sequence ID" value="NZ_CABMMZ010000026.1"/>
</dbReference>
<reference evidence="1" key="1">
    <citation type="journal article" date="2018" name="Environ. Microbiol.">
        <title>Sporulation capability and amylosome conservation among diverse human colonic and rumen isolates of the keystone starch-degrader Ruminococcus bromii.</title>
        <authorList>
            <person name="Mukhopadhya I."/>
            <person name="Morais S."/>
            <person name="Laverde-Gomez J."/>
            <person name="Sheridan P.O."/>
            <person name="Walker A.W."/>
            <person name="Kelly W."/>
            <person name="Klieve A.V."/>
            <person name="Ouwerkerk D."/>
            <person name="Duncan S.H."/>
            <person name="Louis P."/>
            <person name="Koropatkin N."/>
            <person name="Cockburn D."/>
            <person name="Kibler R."/>
            <person name="Cooper P.J."/>
            <person name="Sandoval C."/>
            <person name="Crost E."/>
            <person name="Juge N."/>
            <person name="Bayer E.A."/>
            <person name="Flint H.J."/>
        </authorList>
    </citation>
    <scope>NUCLEOTIDE SEQUENCE [LARGE SCALE GENOMIC DNA]</scope>
    <source>
        <strain evidence="1">ATCC 27255</strain>
    </source>
</reference>
<dbReference type="GO" id="GO:0003677">
    <property type="term" value="F:DNA binding"/>
    <property type="evidence" value="ECO:0007669"/>
    <property type="project" value="InterPro"/>
</dbReference>
<organism evidence="1 2">
    <name type="scientific">Ruminococcus bromii</name>
    <dbReference type="NCBI Taxonomy" id="40518"/>
    <lineage>
        <taxon>Bacteria</taxon>
        <taxon>Bacillati</taxon>
        <taxon>Bacillota</taxon>
        <taxon>Clostridia</taxon>
        <taxon>Eubacteriales</taxon>
        <taxon>Oscillospiraceae</taxon>
        <taxon>Ruminococcus</taxon>
    </lineage>
</organism>
<dbReference type="AlphaFoldDB" id="A0A2N0UZC0"/>
<proteinExistence type="predicted"/>
<protein>
    <recommendedName>
        <fullName evidence="3">XRE family transcriptional regulator</fullName>
    </recommendedName>
</protein>
<comment type="caution">
    <text evidence="1">The sequence shown here is derived from an EMBL/GenBank/DDBJ whole genome shotgun (WGS) entry which is preliminary data.</text>
</comment>
<dbReference type="InterPro" id="IPR010982">
    <property type="entry name" value="Lambda_DNA-bd_dom_sf"/>
</dbReference>
<accession>A0A2N0UZC0</accession>
<evidence type="ECO:0008006" key="3">
    <source>
        <dbReference type="Google" id="ProtNLM"/>
    </source>
</evidence>
<gene>
    <name evidence="1" type="ORF">RBATCC27255_00294</name>
</gene>
<keyword evidence="2" id="KW-1185">Reference proteome</keyword>